<proteinExistence type="predicted"/>
<keyword evidence="1" id="KW-0812">Transmembrane</keyword>
<keyword evidence="1" id="KW-0472">Membrane</keyword>
<feature type="transmembrane region" description="Helical" evidence="1">
    <location>
        <begin position="303"/>
        <end position="325"/>
    </location>
</feature>
<feature type="transmembrane region" description="Helical" evidence="1">
    <location>
        <begin position="43"/>
        <end position="64"/>
    </location>
</feature>
<feature type="transmembrane region" description="Helical" evidence="1">
    <location>
        <begin position="491"/>
        <end position="510"/>
    </location>
</feature>
<feature type="transmembrane region" description="Helical" evidence="1">
    <location>
        <begin position="145"/>
        <end position="175"/>
    </location>
</feature>
<name>A0A6P1E6V5_LENHI</name>
<feature type="transmembrane region" description="Helical" evidence="1">
    <location>
        <begin position="462"/>
        <end position="485"/>
    </location>
</feature>
<evidence type="ECO:0000313" key="3">
    <source>
        <dbReference type="Proteomes" id="UP000465035"/>
    </source>
</evidence>
<feature type="transmembrane region" description="Helical" evidence="1">
    <location>
        <begin position="337"/>
        <end position="363"/>
    </location>
</feature>
<dbReference type="Proteomes" id="UP000465035">
    <property type="component" value="Chromosome"/>
</dbReference>
<evidence type="ECO:0000313" key="2">
    <source>
        <dbReference type="EMBL" id="QHB53126.1"/>
    </source>
</evidence>
<feature type="transmembrane region" description="Helical" evidence="1">
    <location>
        <begin position="110"/>
        <end position="133"/>
    </location>
</feature>
<reference evidence="2 3" key="1">
    <citation type="submission" date="2019-12" db="EMBL/GenBank/DDBJ databases">
        <title>Lactobacillus hilgardii FLUB.</title>
        <authorList>
            <person name="Gustaw K."/>
        </authorList>
    </citation>
    <scope>NUCLEOTIDE SEQUENCE [LARGE SCALE GENOMIC DNA]</scope>
    <source>
        <strain evidence="2 3">FLUB</strain>
    </source>
</reference>
<feature type="transmembrane region" description="Helical" evidence="1">
    <location>
        <begin position="412"/>
        <end position="431"/>
    </location>
</feature>
<feature type="transmembrane region" description="Helical" evidence="1">
    <location>
        <begin position="187"/>
        <end position="207"/>
    </location>
</feature>
<dbReference type="GeneID" id="69059386"/>
<gene>
    <name evidence="2" type="ORF">GQR93_13470</name>
</gene>
<protein>
    <submittedName>
        <fullName evidence="2">ABC transporter permease</fullName>
    </submittedName>
</protein>
<dbReference type="RefSeq" id="WP_003550561.1">
    <property type="nucleotide sequence ID" value="NZ_CABKOL010000106.1"/>
</dbReference>
<sequence>MINRQLMQLIKINILYVNPQQTRKQRENGKTGAALYRSLIYQYLLLGALFAFIYGALLLTTNLVKDIGEFTNIVGLFTIIGLSQSVTTIDNVFFESKDLKDYLPLPLSQWAVFAAKFSVVGLTILPTALPVWMMFVITGIQTGRFIGIGFTVGTLLFILYYIFLFLFCSIAIFSFAQTGIYRHHQKLMTFLMTGITMVAMAVAVFVMNMANNDNSTSLKAIPGFAQLHQIVVDPTSLVSLVTIAVLLISVFVMGVLLQKWLLPKVMSGANVQARTVKRKHRQGQGMARQFIRYNLGLLGNPTLLTQSISITIFPVVIYSIAMFVQNGFSLANLTAKYAGVMFVAGIMVAIITVNQGSLSSVMISLDRQNLAFIKSLPIDFKGYLWLKFKLIVIVQSLVLICLAIGFGFFAKLLWLNVLTLCLGVVLGNILSSMYNYTRDWRLLDLTWTNATQLFNRGGGNMLIGFVILGTMIVGAMVVGLYAAMLNAFPPVIINVSAMMIVIIATTYVVWHYMDYWKRADLTL</sequence>
<dbReference type="AlphaFoldDB" id="A0A6P1E6V5"/>
<dbReference type="EMBL" id="CP047121">
    <property type="protein sequence ID" value="QHB53126.1"/>
    <property type="molecule type" value="Genomic_DNA"/>
</dbReference>
<accession>A0A6P1E6V5</accession>
<keyword evidence="1" id="KW-1133">Transmembrane helix</keyword>
<feature type="transmembrane region" description="Helical" evidence="1">
    <location>
        <begin position="384"/>
        <end position="406"/>
    </location>
</feature>
<evidence type="ECO:0000256" key="1">
    <source>
        <dbReference type="SAM" id="Phobius"/>
    </source>
</evidence>
<organism evidence="2 3">
    <name type="scientific">Lentilactobacillus hilgardii</name>
    <name type="common">Lactobacillus hilgardii</name>
    <dbReference type="NCBI Taxonomy" id="1588"/>
    <lineage>
        <taxon>Bacteria</taxon>
        <taxon>Bacillati</taxon>
        <taxon>Bacillota</taxon>
        <taxon>Bacilli</taxon>
        <taxon>Lactobacillales</taxon>
        <taxon>Lactobacillaceae</taxon>
        <taxon>Lentilactobacillus</taxon>
    </lineage>
</organism>
<feature type="transmembrane region" description="Helical" evidence="1">
    <location>
        <begin position="237"/>
        <end position="257"/>
    </location>
</feature>